<evidence type="ECO:0000256" key="3">
    <source>
        <dbReference type="ARBA" id="ARBA00022801"/>
    </source>
</evidence>
<dbReference type="SUPFAM" id="SSF54001">
    <property type="entry name" value="Cysteine proteinases"/>
    <property type="match status" value="1"/>
</dbReference>
<dbReference type="GO" id="GO:0008234">
    <property type="term" value="F:cysteine-type peptidase activity"/>
    <property type="evidence" value="ECO:0007669"/>
    <property type="project" value="InterPro"/>
</dbReference>
<accession>A0A2G2V5X9</accession>
<evidence type="ECO:0000256" key="1">
    <source>
        <dbReference type="ARBA" id="ARBA00005234"/>
    </source>
</evidence>
<dbReference type="InterPro" id="IPR003653">
    <property type="entry name" value="Peptidase_C48_C"/>
</dbReference>
<comment type="caution">
    <text evidence="5">The sequence shown here is derived from an EMBL/GenBank/DDBJ whole genome shotgun (WGS) entry which is preliminary data.</text>
</comment>
<dbReference type="Gene3D" id="3.40.395.10">
    <property type="entry name" value="Adenoviral Proteinase, Chain A"/>
    <property type="match status" value="1"/>
</dbReference>
<dbReference type="GO" id="GO:0006508">
    <property type="term" value="P:proteolysis"/>
    <property type="evidence" value="ECO:0007669"/>
    <property type="project" value="UniProtKB-KW"/>
</dbReference>
<dbReference type="PANTHER" id="PTHR31470:SF46">
    <property type="entry name" value="ULP1 PROTEASE FAMILY, C-TERMINAL CATALYTIC DOMAIN CONTAINING PROTEIN"/>
    <property type="match status" value="1"/>
</dbReference>
<organism evidence="5 6">
    <name type="scientific">Capsicum baccatum</name>
    <name type="common">Peruvian pepper</name>
    <dbReference type="NCBI Taxonomy" id="33114"/>
    <lineage>
        <taxon>Eukaryota</taxon>
        <taxon>Viridiplantae</taxon>
        <taxon>Streptophyta</taxon>
        <taxon>Embryophyta</taxon>
        <taxon>Tracheophyta</taxon>
        <taxon>Spermatophyta</taxon>
        <taxon>Magnoliopsida</taxon>
        <taxon>eudicotyledons</taxon>
        <taxon>Gunneridae</taxon>
        <taxon>Pentapetalae</taxon>
        <taxon>asterids</taxon>
        <taxon>lamiids</taxon>
        <taxon>Solanales</taxon>
        <taxon>Solanaceae</taxon>
        <taxon>Solanoideae</taxon>
        <taxon>Capsiceae</taxon>
        <taxon>Capsicum</taxon>
    </lineage>
</organism>
<protein>
    <recommendedName>
        <fullName evidence="4">Ubiquitin-like protease family profile domain-containing protein</fullName>
    </recommendedName>
</protein>
<keyword evidence="2" id="KW-0645">Protease</keyword>
<keyword evidence="6" id="KW-1185">Reference proteome</keyword>
<feature type="domain" description="Ubiquitin-like protease family profile" evidence="4">
    <location>
        <begin position="1"/>
        <end position="92"/>
    </location>
</feature>
<dbReference type="InterPro" id="IPR038765">
    <property type="entry name" value="Papain-like_cys_pep_sf"/>
</dbReference>
<dbReference type="EMBL" id="MLFT02000222">
    <property type="protein sequence ID" value="PHT28401.1"/>
    <property type="molecule type" value="Genomic_DNA"/>
</dbReference>
<proteinExistence type="inferred from homology"/>
<sequence>MYIPINYGDEFHWVLAVVVLKEKRIRVYDSMSRMRRSRSSSKIQKLAKILPTYLDMSGFLDQKVCTDWSTIEAYQDKMANPFDVQYVDGIAQ</sequence>
<dbReference type="PANTHER" id="PTHR31470">
    <property type="entry name" value="CYSTEINE PROTEINASES SUPERFAMILY PROTEIN-RELATED-RELATED"/>
    <property type="match status" value="1"/>
</dbReference>
<comment type="similarity">
    <text evidence="1">Belongs to the peptidase C48 family.</text>
</comment>
<evidence type="ECO:0000313" key="5">
    <source>
        <dbReference type="EMBL" id="PHT28401.1"/>
    </source>
</evidence>
<name>A0A2G2V5X9_CAPBA</name>
<keyword evidence="3" id="KW-0378">Hydrolase</keyword>
<gene>
    <name evidence="5" type="ORF">CQW23_31997</name>
</gene>
<evidence type="ECO:0000313" key="6">
    <source>
        <dbReference type="Proteomes" id="UP000224567"/>
    </source>
</evidence>
<dbReference type="OrthoDB" id="1680482at2759"/>
<dbReference type="Proteomes" id="UP000224567">
    <property type="component" value="Unassembled WGS sequence"/>
</dbReference>
<reference evidence="6" key="2">
    <citation type="journal article" date="2017" name="J. Anim. Genet.">
        <title>Multiple reference genome sequences of hot pepper reveal the massive evolution of plant disease resistance genes by retroduplication.</title>
        <authorList>
            <person name="Kim S."/>
            <person name="Park J."/>
            <person name="Yeom S.-I."/>
            <person name="Kim Y.-M."/>
            <person name="Seo E."/>
            <person name="Kim K.-T."/>
            <person name="Kim M.-S."/>
            <person name="Lee J.M."/>
            <person name="Cheong K."/>
            <person name="Shin H.-S."/>
            <person name="Kim S.-B."/>
            <person name="Han K."/>
            <person name="Lee J."/>
            <person name="Park M."/>
            <person name="Lee H.-A."/>
            <person name="Lee H.-Y."/>
            <person name="Lee Y."/>
            <person name="Oh S."/>
            <person name="Lee J.H."/>
            <person name="Choi E."/>
            <person name="Choi E."/>
            <person name="Lee S.E."/>
            <person name="Jeon J."/>
            <person name="Kim H."/>
            <person name="Choi G."/>
            <person name="Song H."/>
            <person name="Lee J."/>
            <person name="Lee S.-C."/>
            <person name="Kwon J.-K."/>
            <person name="Lee H.-Y."/>
            <person name="Koo N."/>
            <person name="Hong Y."/>
            <person name="Kim R.W."/>
            <person name="Kang W.-H."/>
            <person name="Huh J.H."/>
            <person name="Kang B.-C."/>
            <person name="Yang T.-J."/>
            <person name="Lee Y.-H."/>
            <person name="Bennetzen J.L."/>
            <person name="Choi D."/>
        </authorList>
    </citation>
    <scope>NUCLEOTIDE SEQUENCE [LARGE SCALE GENOMIC DNA]</scope>
    <source>
        <strain evidence="6">cv. PBC81</strain>
    </source>
</reference>
<dbReference type="PROSITE" id="PS50600">
    <property type="entry name" value="ULP_PROTEASE"/>
    <property type="match status" value="1"/>
</dbReference>
<dbReference type="Pfam" id="PF02902">
    <property type="entry name" value="Peptidase_C48"/>
    <property type="match status" value="1"/>
</dbReference>
<evidence type="ECO:0000259" key="4">
    <source>
        <dbReference type="PROSITE" id="PS50600"/>
    </source>
</evidence>
<dbReference type="AlphaFoldDB" id="A0A2G2V5X9"/>
<reference evidence="5 6" key="1">
    <citation type="journal article" date="2017" name="Genome Biol.">
        <title>New reference genome sequences of hot pepper reveal the massive evolution of plant disease-resistance genes by retroduplication.</title>
        <authorList>
            <person name="Kim S."/>
            <person name="Park J."/>
            <person name="Yeom S.I."/>
            <person name="Kim Y.M."/>
            <person name="Seo E."/>
            <person name="Kim K.T."/>
            <person name="Kim M.S."/>
            <person name="Lee J.M."/>
            <person name="Cheong K."/>
            <person name="Shin H.S."/>
            <person name="Kim S.B."/>
            <person name="Han K."/>
            <person name="Lee J."/>
            <person name="Park M."/>
            <person name="Lee H.A."/>
            <person name="Lee H.Y."/>
            <person name="Lee Y."/>
            <person name="Oh S."/>
            <person name="Lee J.H."/>
            <person name="Choi E."/>
            <person name="Choi E."/>
            <person name="Lee S.E."/>
            <person name="Jeon J."/>
            <person name="Kim H."/>
            <person name="Choi G."/>
            <person name="Song H."/>
            <person name="Lee J."/>
            <person name="Lee S.C."/>
            <person name="Kwon J.K."/>
            <person name="Lee H.Y."/>
            <person name="Koo N."/>
            <person name="Hong Y."/>
            <person name="Kim R.W."/>
            <person name="Kang W.H."/>
            <person name="Huh J.H."/>
            <person name="Kang B.C."/>
            <person name="Yang T.J."/>
            <person name="Lee Y.H."/>
            <person name="Bennetzen J.L."/>
            <person name="Choi D."/>
        </authorList>
    </citation>
    <scope>NUCLEOTIDE SEQUENCE [LARGE SCALE GENOMIC DNA]</scope>
    <source>
        <strain evidence="6">cv. PBC81</strain>
    </source>
</reference>
<evidence type="ECO:0000256" key="2">
    <source>
        <dbReference type="ARBA" id="ARBA00022670"/>
    </source>
</evidence>